<dbReference type="InterPro" id="IPR032675">
    <property type="entry name" value="LRR_dom_sf"/>
</dbReference>
<dbReference type="EMBL" id="JAACJM010000040">
    <property type="protein sequence ID" value="KAF5361444.1"/>
    <property type="molecule type" value="Genomic_DNA"/>
</dbReference>
<dbReference type="Gene3D" id="3.80.10.10">
    <property type="entry name" value="Ribonuclease Inhibitor"/>
    <property type="match status" value="1"/>
</dbReference>
<keyword evidence="2" id="KW-1185">Reference proteome</keyword>
<dbReference type="Proteomes" id="UP000559256">
    <property type="component" value="Unassembled WGS sequence"/>
</dbReference>
<comment type="caution">
    <text evidence="1">The sequence shown here is derived from an EMBL/GenBank/DDBJ whole genome shotgun (WGS) entry which is preliminary data.</text>
</comment>
<proteinExistence type="predicted"/>
<dbReference type="AlphaFoldDB" id="A0A8H5GAL1"/>
<reference evidence="1 2" key="1">
    <citation type="journal article" date="2020" name="ISME J.">
        <title>Uncovering the hidden diversity of litter-decomposition mechanisms in mushroom-forming fungi.</title>
        <authorList>
            <person name="Floudas D."/>
            <person name="Bentzer J."/>
            <person name="Ahren D."/>
            <person name="Johansson T."/>
            <person name="Persson P."/>
            <person name="Tunlid A."/>
        </authorList>
    </citation>
    <scope>NUCLEOTIDE SEQUENCE [LARGE SCALE GENOMIC DNA]</scope>
    <source>
        <strain evidence="1 2">CBS 291.85</strain>
    </source>
</reference>
<protein>
    <submittedName>
        <fullName evidence="1">Uncharacterized protein</fullName>
    </submittedName>
</protein>
<accession>A0A8H5GAL1</accession>
<evidence type="ECO:0000313" key="2">
    <source>
        <dbReference type="Proteomes" id="UP000559256"/>
    </source>
</evidence>
<dbReference type="SUPFAM" id="SSF52047">
    <property type="entry name" value="RNI-like"/>
    <property type="match status" value="1"/>
</dbReference>
<sequence>MWVGIWIDLAIPLGRRLDCLRDLVHLYITRSTNAGLNLCIEATHMDRKYNRIAYAASAFWSRTIVQLLLLERSRWRHFAINLAEDINVFDYLQGLTGSYDGLEKLELGEGVDYRPSETPGQYHYDVTVLDGLASDSPNLRELHISGSYFEHLESMPFKFQQLTSVIVNGSSCYDWGQIVHMLQAFPSLERCSIDFGCTFPETDEELEDSLFPVPHSRLTTLKSLTMTMGSLYMASTVMLTLILPSLTDLNLTFDSFWEFPAEFQCLQNPSPSNDRMFGLKMMLQESSCPLQSLKLTCGDLFSTKEISDLLSLLPSLISLSLDAACDMLSTKFFVGLTASQGAFKPTLVPHLTSLDISLADLYSRTSALPDPETILSMIKSRQSGTDVLSHFGLTAPARAAVESEKEWGQSLREMMRIRLRGYREQSRTQRKLTHILDLGEL</sequence>
<organism evidence="1 2">
    <name type="scientific">Tetrapyrgos nigripes</name>
    <dbReference type="NCBI Taxonomy" id="182062"/>
    <lineage>
        <taxon>Eukaryota</taxon>
        <taxon>Fungi</taxon>
        <taxon>Dikarya</taxon>
        <taxon>Basidiomycota</taxon>
        <taxon>Agaricomycotina</taxon>
        <taxon>Agaricomycetes</taxon>
        <taxon>Agaricomycetidae</taxon>
        <taxon>Agaricales</taxon>
        <taxon>Marasmiineae</taxon>
        <taxon>Marasmiaceae</taxon>
        <taxon>Tetrapyrgos</taxon>
    </lineage>
</organism>
<name>A0A8H5GAL1_9AGAR</name>
<evidence type="ECO:0000313" key="1">
    <source>
        <dbReference type="EMBL" id="KAF5361444.1"/>
    </source>
</evidence>
<gene>
    <name evidence="1" type="ORF">D9758_006141</name>
</gene>
<dbReference type="OrthoDB" id="2269034at2759"/>